<evidence type="ECO:0000313" key="2">
    <source>
        <dbReference type="Proteomes" id="UP000789405"/>
    </source>
</evidence>
<feature type="non-terminal residue" evidence="1">
    <location>
        <position position="59"/>
    </location>
</feature>
<protein>
    <submittedName>
        <fullName evidence="1">4413_t:CDS:1</fullName>
    </submittedName>
</protein>
<accession>A0A9N9JZF7</accession>
<dbReference type="AlphaFoldDB" id="A0A9N9JZF7"/>
<proteinExistence type="predicted"/>
<keyword evidence="2" id="KW-1185">Reference proteome</keyword>
<dbReference type="Proteomes" id="UP000789405">
    <property type="component" value="Unassembled WGS sequence"/>
</dbReference>
<sequence>PYNKWGLNTWDLFYFKTHPEITSKRESRSVFGPELDILTKNLDPGTNEIKKVLAVKHNL</sequence>
<name>A0A9N9JZF7_9GLOM</name>
<dbReference type="OrthoDB" id="2400734at2759"/>
<comment type="caution">
    <text evidence="1">The sequence shown here is derived from an EMBL/GenBank/DDBJ whole genome shotgun (WGS) entry which is preliminary data.</text>
</comment>
<evidence type="ECO:0000313" key="1">
    <source>
        <dbReference type="EMBL" id="CAG8803246.1"/>
    </source>
</evidence>
<reference evidence="1" key="1">
    <citation type="submission" date="2021-06" db="EMBL/GenBank/DDBJ databases">
        <authorList>
            <person name="Kallberg Y."/>
            <person name="Tangrot J."/>
            <person name="Rosling A."/>
        </authorList>
    </citation>
    <scope>NUCLEOTIDE SEQUENCE</scope>
    <source>
        <strain evidence="1">MA453B</strain>
    </source>
</reference>
<feature type="non-terminal residue" evidence="1">
    <location>
        <position position="1"/>
    </location>
</feature>
<organism evidence="1 2">
    <name type="scientific">Dentiscutata erythropus</name>
    <dbReference type="NCBI Taxonomy" id="1348616"/>
    <lineage>
        <taxon>Eukaryota</taxon>
        <taxon>Fungi</taxon>
        <taxon>Fungi incertae sedis</taxon>
        <taxon>Mucoromycota</taxon>
        <taxon>Glomeromycotina</taxon>
        <taxon>Glomeromycetes</taxon>
        <taxon>Diversisporales</taxon>
        <taxon>Gigasporaceae</taxon>
        <taxon>Dentiscutata</taxon>
    </lineage>
</organism>
<gene>
    <name evidence="1" type="ORF">DERYTH_LOCUS23851</name>
</gene>
<dbReference type="EMBL" id="CAJVPY010037738">
    <property type="protein sequence ID" value="CAG8803246.1"/>
    <property type="molecule type" value="Genomic_DNA"/>
</dbReference>